<evidence type="ECO:0000313" key="3">
    <source>
        <dbReference type="Proteomes" id="UP001246372"/>
    </source>
</evidence>
<dbReference type="InterPro" id="IPR002716">
    <property type="entry name" value="PIN_dom"/>
</dbReference>
<dbReference type="PANTHER" id="PTHR34610">
    <property type="entry name" value="SSL7007 PROTEIN"/>
    <property type="match status" value="1"/>
</dbReference>
<reference evidence="2" key="1">
    <citation type="submission" date="2023-09" db="EMBL/GenBank/DDBJ databases">
        <title>Paucibacter sp. APW11 Genome sequencing and assembly.</title>
        <authorList>
            <person name="Kim I."/>
        </authorList>
    </citation>
    <scope>NUCLEOTIDE SEQUENCE</scope>
    <source>
        <strain evidence="2">APW11</strain>
    </source>
</reference>
<dbReference type="SUPFAM" id="SSF88723">
    <property type="entry name" value="PIN domain-like"/>
    <property type="match status" value="1"/>
</dbReference>
<dbReference type="Pfam" id="PF13470">
    <property type="entry name" value="PIN_3"/>
    <property type="match status" value="1"/>
</dbReference>
<sequence length="154" mass="17089">MPDTLSPAIEAPIAVIDTQVVMDWLVFAEPSIRPLTAAIESGALRWVGTAPMQAELLHVLGRGVAAERRPDLELIDRSFARYCQQHTAEPPPVQRLLCRDPDDQMFIDLAVAVRARWLISRDRAVLALAKRARAFELQILTPAAWMTQQPAGLS</sequence>
<proteinExistence type="predicted"/>
<comment type="caution">
    <text evidence="2">The sequence shown here is derived from an EMBL/GenBank/DDBJ whole genome shotgun (WGS) entry which is preliminary data.</text>
</comment>
<dbReference type="RefSeq" id="WP_315650458.1">
    <property type="nucleotide sequence ID" value="NZ_JAVXZY010000004.1"/>
</dbReference>
<name>A0ABU3PBK0_9BURK</name>
<dbReference type="InterPro" id="IPR029060">
    <property type="entry name" value="PIN-like_dom_sf"/>
</dbReference>
<protein>
    <submittedName>
        <fullName evidence="2">PIN domain-containing protein</fullName>
    </submittedName>
</protein>
<organism evidence="2 3">
    <name type="scientific">Roseateles aquae</name>
    <dbReference type="NCBI Taxonomy" id="3077235"/>
    <lineage>
        <taxon>Bacteria</taxon>
        <taxon>Pseudomonadati</taxon>
        <taxon>Pseudomonadota</taxon>
        <taxon>Betaproteobacteria</taxon>
        <taxon>Burkholderiales</taxon>
        <taxon>Sphaerotilaceae</taxon>
        <taxon>Roseateles</taxon>
    </lineage>
</organism>
<gene>
    <name evidence="2" type="ORF">RQP53_11560</name>
</gene>
<evidence type="ECO:0000259" key="1">
    <source>
        <dbReference type="Pfam" id="PF13470"/>
    </source>
</evidence>
<keyword evidence="3" id="KW-1185">Reference proteome</keyword>
<dbReference type="PANTHER" id="PTHR34610:SF3">
    <property type="entry name" value="SSL7007 PROTEIN"/>
    <property type="match status" value="1"/>
</dbReference>
<evidence type="ECO:0000313" key="2">
    <source>
        <dbReference type="EMBL" id="MDT8999905.1"/>
    </source>
</evidence>
<dbReference type="InterPro" id="IPR002850">
    <property type="entry name" value="PIN_toxin-like"/>
</dbReference>
<accession>A0ABU3PBK0</accession>
<feature type="domain" description="PIN" evidence="1">
    <location>
        <begin position="14"/>
        <end position="124"/>
    </location>
</feature>
<dbReference type="EMBL" id="JAVXZY010000004">
    <property type="protein sequence ID" value="MDT8999905.1"/>
    <property type="molecule type" value="Genomic_DNA"/>
</dbReference>
<dbReference type="Proteomes" id="UP001246372">
    <property type="component" value="Unassembled WGS sequence"/>
</dbReference>